<dbReference type="PANTHER" id="PTHR33116">
    <property type="entry name" value="REVERSE TRANSCRIPTASE ZINC-BINDING DOMAIN-CONTAINING PROTEIN-RELATED-RELATED"/>
    <property type="match status" value="1"/>
</dbReference>
<dbReference type="PANTHER" id="PTHR33116:SF78">
    <property type="entry name" value="OS12G0587133 PROTEIN"/>
    <property type="match status" value="1"/>
</dbReference>
<sequence length="412" mass="46483">MEENSWRQKSRALWLKEGGKNTNFFHKVANSNRINNAIKVLHLEGRVLSDRVAIKDHIVHFYDKLLKEQHHWRPKVDGLVFYSIDQSSGAFEEEEKSLNATFIALIPKRARLVEVQDFHPISLVSGVYKIISKVLAQRLSEVMGKIILKSQNAFVKGRQILDSVLIATECLESRVKADIPVMDVLSRMLKGMTDRGFISGFSVGGSSHGSLSISHLLLADDTLIYYESDPDQNCSLRALLLCFEVISGLELNLSKSEIIPVGSVNNFSDLAAIMGCKVSSLLMKYLGLPLGAPHKSKAMWDGIVEKIECKLAGVANRLEKIFCDFLWGGLEDTKKFHLIKWDKICTPLSYGGLGVRKLRTFNKALLGKWLWRYHRKGDALWRNIIDIKYGSIWGDKDTSVDDNMDISSDFTH</sequence>
<evidence type="ECO:0000313" key="2">
    <source>
        <dbReference type="RefSeq" id="XP_018842332.2"/>
    </source>
</evidence>
<proteinExistence type="predicted"/>
<protein>
    <submittedName>
        <fullName evidence="2">Uncharacterized protein LOC109007211</fullName>
    </submittedName>
</protein>
<evidence type="ECO:0000313" key="1">
    <source>
        <dbReference type="Proteomes" id="UP000235220"/>
    </source>
</evidence>
<organism evidence="1 2">
    <name type="scientific">Juglans regia</name>
    <name type="common">English walnut</name>
    <dbReference type="NCBI Taxonomy" id="51240"/>
    <lineage>
        <taxon>Eukaryota</taxon>
        <taxon>Viridiplantae</taxon>
        <taxon>Streptophyta</taxon>
        <taxon>Embryophyta</taxon>
        <taxon>Tracheophyta</taxon>
        <taxon>Spermatophyta</taxon>
        <taxon>Magnoliopsida</taxon>
        <taxon>eudicotyledons</taxon>
        <taxon>Gunneridae</taxon>
        <taxon>Pentapetalae</taxon>
        <taxon>rosids</taxon>
        <taxon>fabids</taxon>
        <taxon>Fagales</taxon>
        <taxon>Juglandaceae</taxon>
        <taxon>Juglans</taxon>
    </lineage>
</organism>
<gene>
    <name evidence="2" type="primary">LOC109007211</name>
</gene>
<dbReference type="Proteomes" id="UP000235220">
    <property type="component" value="Chromosome 3"/>
</dbReference>
<dbReference type="InParanoid" id="A0A2I4GEL1"/>
<dbReference type="KEGG" id="jre:109007211"/>
<reference evidence="2" key="1">
    <citation type="submission" date="2025-08" db="UniProtKB">
        <authorList>
            <consortium name="RefSeq"/>
        </authorList>
    </citation>
    <scope>IDENTIFICATION</scope>
    <source>
        <tissue evidence="2">Leaves</tissue>
    </source>
</reference>
<dbReference type="AlphaFoldDB" id="A0A2I4GEL1"/>
<accession>A0A2I4GEL1</accession>
<keyword evidence="1" id="KW-1185">Reference proteome</keyword>
<dbReference type="RefSeq" id="XP_018842332.2">
    <property type="nucleotide sequence ID" value="XM_018986787.2"/>
</dbReference>
<name>A0A2I4GEL1_JUGRE</name>
<dbReference type="GeneID" id="109007211"/>